<protein>
    <recommendedName>
        <fullName evidence="5">BMC domain-containing protein</fullName>
    </recommendedName>
</protein>
<comment type="similarity">
    <text evidence="3">Belongs to the bacterial microcompartments protein family.</text>
</comment>
<dbReference type="Proteomes" id="UP000215459">
    <property type="component" value="Unassembled WGS sequence"/>
</dbReference>
<dbReference type="InterPro" id="IPR037233">
    <property type="entry name" value="CcmK-like_sf"/>
</dbReference>
<comment type="caution">
    <text evidence="6">The sequence shown here is derived from an EMBL/GenBank/DDBJ whole genome shotgun (WGS) entry which is preliminary data.</text>
</comment>
<dbReference type="PANTHER" id="PTHR33941">
    <property type="entry name" value="PROPANEDIOL UTILIZATION PROTEIN PDUA"/>
    <property type="match status" value="1"/>
</dbReference>
<dbReference type="AlphaFoldDB" id="A0A235B9X3"/>
<evidence type="ECO:0000256" key="1">
    <source>
        <dbReference type="ARBA" id="ARBA00024322"/>
    </source>
</evidence>
<dbReference type="SMART" id="SM00877">
    <property type="entry name" value="BMC"/>
    <property type="match status" value="1"/>
</dbReference>
<evidence type="ECO:0000259" key="5">
    <source>
        <dbReference type="PROSITE" id="PS51930"/>
    </source>
</evidence>
<dbReference type="InterPro" id="IPR050575">
    <property type="entry name" value="BMC_shell"/>
</dbReference>
<dbReference type="EMBL" id="NOWF01000002">
    <property type="protein sequence ID" value="OYD09103.1"/>
    <property type="molecule type" value="Genomic_DNA"/>
</dbReference>
<comment type="subcellular location">
    <subcellularLocation>
        <location evidence="1">Bacterial microcompartment</location>
    </subcellularLocation>
</comment>
<dbReference type="Gene3D" id="3.30.70.1710">
    <property type="match status" value="1"/>
</dbReference>
<feature type="domain" description="BMC" evidence="5">
    <location>
        <begin position="5"/>
        <end position="93"/>
    </location>
</feature>
<dbReference type="PANTHER" id="PTHR33941:SF11">
    <property type="entry name" value="BACTERIAL MICROCOMPARTMENT SHELL PROTEIN PDUJ"/>
    <property type="match status" value="1"/>
</dbReference>
<feature type="compositionally biased region" description="Basic and acidic residues" evidence="4">
    <location>
        <begin position="121"/>
        <end position="146"/>
    </location>
</feature>
<dbReference type="CDD" id="cd07045">
    <property type="entry name" value="BMC_CcmK_like"/>
    <property type="match status" value="1"/>
</dbReference>
<feature type="compositionally biased region" description="Basic residues" evidence="4">
    <location>
        <begin position="109"/>
        <end position="120"/>
    </location>
</feature>
<evidence type="ECO:0000256" key="4">
    <source>
        <dbReference type="SAM" id="MobiDB-lite"/>
    </source>
</evidence>
<organism evidence="6 7">
    <name type="scientific">Paludifilum halophilum</name>
    <dbReference type="NCBI Taxonomy" id="1642702"/>
    <lineage>
        <taxon>Bacteria</taxon>
        <taxon>Bacillati</taxon>
        <taxon>Bacillota</taxon>
        <taxon>Bacilli</taxon>
        <taxon>Bacillales</taxon>
        <taxon>Thermoactinomycetaceae</taxon>
        <taxon>Paludifilum</taxon>
    </lineage>
</organism>
<evidence type="ECO:0000256" key="3">
    <source>
        <dbReference type="PROSITE-ProRule" id="PRU01278"/>
    </source>
</evidence>
<dbReference type="InterPro" id="IPR000249">
    <property type="entry name" value="BMC_dom"/>
</dbReference>
<dbReference type="OrthoDB" id="9812608at2"/>
<proteinExistence type="inferred from homology"/>
<name>A0A235B9X3_9BACL</name>
<dbReference type="InterPro" id="IPR044872">
    <property type="entry name" value="CcmK/CsoS1_BMC"/>
</dbReference>
<evidence type="ECO:0000313" key="7">
    <source>
        <dbReference type="Proteomes" id="UP000215459"/>
    </source>
</evidence>
<feature type="region of interest" description="Disordered" evidence="4">
    <location>
        <begin position="95"/>
        <end position="146"/>
    </location>
</feature>
<evidence type="ECO:0000313" key="6">
    <source>
        <dbReference type="EMBL" id="OYD09103.1"/>
    </source>
</evidence>
<gene>
    <name evidence="6" type="ORF">CHM34_04885</name>
</gene>
<keyword evidence="7" id="KW-1185">Reference proteome</keyword>
<dbReference type="GO" id="GO:0031469">
    <property type="term" value="C:bacterial microcompartment"/>
    <property type="evidence" value="ECO:0007669"/>
    <property type="project" value="UniProtKB-SubCell"/>
</dbReference>
<evidence type="ECO:0000256" key="2">
    <source>
        <dbReference type="ARBA" id="ARBA00024446"/>
    </source>
</evidence>
<keyword evidence="2" id="KW-1283">Bacterial microcompartment</keyword>
<dbReference type="PROSITE" id="PS51930">
    <property type="entry name" value="BMC_2"/>
    <property type="match status" value="1"/>
</dbReference>
<accession>A0A235B9X3</accession>
<sequence>MKQQALGMIETVGYTTAVSAADAALKAANVTMAGVERVIGAGGALGVTIHLSGDVAAVTSAVQAGKEAAEQVGRVISSHVIPRAHTEVDQKILTRFQLQGEAPSSSPRKNGRGRGKKPAVSKKEPSTDRNDKAEETGSDPKRANEQ</sequence>
<dbReference type="SUPFAM" id="SSF143414">
    <property type="entry name" value="CcmK-like"/>
    <property type="match status" value="1"/>
</dbReference>
<dbReference type="Pfam" id="PF00936">
    <property type="entry name" value="BMC"/>
    <property type="match status" value="1"/>
</dbReference>
<reference evidence="6 7" key="1">
    <citation type="submission" date="2017-07" db="EMBL/GenBank/DDBJ databases">
        <title>The genome sequence of Paludifilum halophilum highlights mechanisms for microbial adaptation to high salt environemnts.</title>
        <authorList>
            <person name="Belbahri L."/>
        </authorList>
    </citation>
    <scope>NUCLEOTIDE SEQUENCE [LARGE SCALE GENOMIC DNA]</scope>
    <source>
        <strain evidence="6 7">DSM 102817</strain>
    </source>
</reference>